<feature type="compositionally biased region" description="Basic residues" evidence="1">
    <location>
        <begin position="1"/>
        <end position="15"/>
    </location>
</feature>
<protein>
    <submittedName>
        <fullName evidence="2">DNA-binding response regulator</fullName>
    </submittedName>
</protein>
<dbReference type="AlphaFoldDB" id="A0A5P2UT99"/>
<organism evidence="2 3">
    <name type="scientific">Streptomyces subrutilus</name>
    <dbReference type="NCBI Taxonomy" id="36818"/>
    <lineage>
        <taxon>Bacteria</taxon>
        <taxon>Bacillati</taxon>
        <taxon>Actinomycetota</taxon>
        <taxon>Actinomycetes</taxon>
        <taxon>Kitasatosporales</taxon>
        <taxon>Streptomycetaceae</taxon>
        <taxon>Streptomyces</taxon>
    </lineage>
</organism>
<evidence type="ECO:0000256" key="1">
    <source>
        <dbReference type="SAM" id="MobiDB-lite"/>
    </source>
</evidence>
<gene>
    <name evidence="2" type="ORF">CP968_23275</name>
</gene>
<keyword evidence="2" id="KW-0238">DNA-binding</keyword>
<dbReference type="InterPro" id="IPR011006">
    <property type="entry name" value="CheY-like_superfamily"/>
</dbReference>
<proteinExistence type="predicted"/>
<dbReference type="EMBL" id="CP023701">
    <property type="protein sequence ID" value="QEU80811.1"/>
    <property type="molecule type" value="Genomic_DNA"/>
</dbReference>
<dbReference type="GO" id="GO:0003677">
    <property type="term" value="F:DNA binding"/>
    <property type="evidence" value="ECO:0007669"/>
    <property type="project" value="UniProtKB-KW"/>
</dbReference>
<dbReference type="Gene3D" id="3.40.50.2300">
    <property type="match status" value="1"/>
</dbReference>
<dbReference type="SUPFAM" id="SSF52172">
    <property type="entry name" value="CheY-like"/>
    <property type="match status" value="1"/>
</dbReference>
<dbReference type="KEGG" id="ssub:CP968_23275"/>
<evidence type="ECO:0000313" key="2">
    <source>
        <dbReference type="EMBL" id="QEU80811.1"/>
    </source>
</evidence>
<evidence type="ECO:0000313" key="3">
    <source>
        <dbReference type="Proteomes" id="UP000326831"/>
    </source>
</evidence>
<sequence>MNGRPRVLRPGRRPRPYPSRVDEMPVDHRPARSLRVLLDPPDPALALLLGLQPDIEVVRDLAARPVAALVEEVASVAAVLADEPECRVLVLTGSAHPGLAAAALAAGAAGLVLRDGPIDDLADAIRRAWQGETVVDPALGAP</sequence>
<feature type="region of interest" description="Disordered" evidence="1">
    <location>
        <begin position="1"/>
        <end position="25"/>
    </location>
</feature>
<accession>A0A5P2UT99</accession>
<name>A0A5P2UT99_9ACTN</name>
<dbReference type="Proteomes" id="UP000326831">
    <property type="component" value="Chromosome"/>
</dbReference>
<dbReference type="OrthoDB" id="4232777at2"/>
<keyword evidence="3" id="KW-1185">Reference proteome</keyword>
<reference evidence="2 3" key="1">
    <citation type="submission" date="2017-09" db="EMBL/GenBank/DDBJ databases">
        <authorList>
            <person name="Lee N."/>
            <person name="Cho B.-K."/>
        </authorList>
    </citation>
    <scope>NUCLEOTIDE SEQUENCE [LARGE SCALE GENOMIC DNA]</scope>
    <source>
        <strain evidence="2 3">ATCC 27467</strain>
    </source>
</reference>